<reference evidence="1 2" key="1">
    <citation type="submission" date="2019-01" db="EMBL/GenBank/DDBJ databases">
        <authorList>
            <person name="Zhang S."/>
        </authorList>
    </citation>
    <scope>NUCLEOTIDE SEQUENCE [LARGE SCALE GENOMIC DNA]</scope>
    <source>
        <strain evidence="1 2">1626</strain>
    </source>
</reference>
<evidence type="ECO:0000313" key="2">
    <source>
        <dbReference type="Proteomes" id="UP000298681"/>
    </source>
</evidence>
<gene>
    <name evidence="1" type="ORF">E4582_06810</name>
</gene>
<accession>A0A4Z1R6F4</accession>
<proteinExistence type="predicted"/>
<protein>
    <submittedName>
        <fullName evidence="1">Type IV pilin protein</fullName>
    </submittedName>
</protein>
<evidence type="ECO:0000313" key="1">
    <source>
        <dbReference type="EMBL" id="TKS54496.1"/>
    </source>
</evidence>
<dbReference type="NCBIfam" id="TIGR02532">
    <property type="entry name" value="IV_pilin_GFxxxE"/>
    <property type="match status" value="1"/>
</dbReference>
<keyword evidence="2" id="KW-1185">Reference proteome</keyword>
<dbReference type="InterPro" id="IPR012902">
    <property type="entry name" value="N_methyl_site"/>
</dbReference>
<sequence length="153" mass="16657">MRSMMALWSMRARGMSQGKYARGFTLIELMIVVAVVAILAAVAYPSYQDQVRKSRRGQAKADLVEYAQLAERFHTVQNTYTGFTLPTTQSPRQGTSAYTLAIVNQTQAGFTMTATPQGRQTADRCGTLQINQAGAKRHSAGTADECQFGSIGP</sequence>
<dbReference type="AlphaFoldDB" id="A0A4Z1R6F4"/>
<comment type="caution">
    <text evidence="1">The sequence shown here is derived from an EMBL/GenBank/DDBJ whole genome shotgun (WGS) entry which is preliminary data.</text>
</comment>
<name>A0A4Z1R6F4_9GAMM</name>
<dbReference type="GO" id="GO:0043683">
    <property type="term" value="P:type IV pilus assembly"/>
    <property type="evidence" value="ECO:0007669"/>
    <property type="project" value="InterPro"/>
</dbReference>
<dbReference type="PANTHER" id="PTHR30093:SF47">
    <property type="entry name" value="TYPE IV PILUS NON-CORE MINOR PILIN PILE"/>
    <property type="match status" value="1"/>
</dbReference>
<dbReference type="EMBL" id="SPUH01000001">
    <property type="protein sequence ID" value="TKS54496.1"/>
    <property type="molecule type" value="Genomic_DNA"/>
</dbReference>
<dbReference type="Pfam" id="PF07963">
    <property type="entry name" value="N_methyl"/>
    <property type="match status" value="1"/>
</dbReference>
<dbReference type="Pfam" id="PF16732">
    <property type="entry name" value="ComP_DUS"/>
    <property type="match status" value="1"/>
</dbReference>
<dbReference type="InterPro" id="IPR031982">
    <property type="entry name" value="PilE-like"/>
</dbReference>
<dbReference type="Proteomes" id="UP000298681">
    <property type="component" value="Unassembled WGS sequence"/>
</dbReference>
<dbReference type="PROSITE" id="PS00409">
    <property type="entry name" value="PROKAR_NTER_METHYL"/>
    <property type="match status" value="1"/>
</dbReference>
<dbReference type="Gene3D" id="3.30.700.10">
    <property type="entry name" value="Glycoprotein, Type 4 Pilin"/>
    <property type="match status" value="1"/>
</dbReference>
<dbReference type="SUPFAM" id="SSF54523">
    <property type="entry name" value="Pili subunits"/>
    <property type="match status" value="1"/>
</dbReference>
<organism evidence="1 2">
    <name type="scientific">Luteimonas yindakuii</name>
    <dbReference type="NCBI Taxonomy" id="2565782"/>
    <lineage>
        <taxon>Bacteria</taxon>
        <taxon>Pseudomonadati</taxon>
        <taxon>Pseudomonadota</taxon>
        <taxon>Gammaproteobacteria</taxon>
        <taxon>Lysobacterales</taxon>
        <taxon>Lysobacteraceae</taxon>
        <taxon>Luteimonas</taxon>
    </lineage>
</organism>
<dbReference type="InterPro" id="IPR045584">
    <property type="entry name" value="Pilin-like"/>
</dbReference>
<dbReference type="PANTHER" id="PTHR30093">
    <property type="entry name" value="GENERAL SECRETION PATHWAY PROTEIN G"/>
    <property type="match status" value="1"/>
</dbReference>